<keyword evidence="1" id="KW-0812">Transmembrane</keyword>
<proteinExistence type="predicted"/>
<dbReference type="RefSeq" id="WP_215793287.1">
    <property type="nucleotide sequence ID" value="NZ_JAHKKG010000013.1"/>
</dbReference>
<accession>A0ABS5Z040</accession>
<feature type="transmembrane region" description="Helical" evidence="1">
    <location>
        <begin position="12"/>
        <end position="36"/>
    </location>
</feature>
<keyword evidence="1" id="KW-0472">Membrane</keyword>
<dbReference type="Proteomes" id="UP001519654">
    <property type="component" value="Unassembled WGS sequence"/>
</dbReference>
<keyword evidence="3" id="KW-1185">Reference proteome</keyword>
<gene>
    <name evidence="2" type="ORF">KOI35_36640</name>
</gene>
<organism evidence="2 3">
    <name type="scientific">Paractinoplanes bogorensis</name>
    <dbReference type="NCBI Taxonomy" id="1610840"/>
    <lineage>
        <taxon>Bacteria</taxon>
        <taxon>Bacillati</taxon>
        <taxon>Actinomycetota</taxon>
        <taxon>Actinomycetes</taxon>
        <taxon>Micromonosporales</taxon>
        <taxon>Micromonosporaceae</taxon>
        <taxon>Paractinoplanes</taxon>
    </lineage>
</organism>
<dbReference type="InterPro" id="IPR012902">
    <property type="entry name" value="N_methyl_site"/>
</dbReference>
<comment type="caution">
    <text evidence="2">The sequence shown here is derived from an EMBL/GenBank/DDBJ whole genome shotgun (WGS) entry which is preliminary data.</text>
</comment>
<evidence type="ECO:0000256" key="1">
    <source>
        <dbReference type="SAM" id="Phobius"/>
    </source>
</evidence>
<reference evidence="2 3" key="1">
    <citation type="submission" date="2021-06" db="EMBL/GenBank/DDBJ databases">
        <title>Actinoplanes lichenicola sp. nov., and Actinoplanes ovalisporus sp. nov., isolated from lichen in Thailand.</title>
        <authorList>
            <person name="Saeng-In P."/>
            <person name="Kanchanasin P."/>
            <person name="Yuki M."/>
            <person name="Kudo T."/>
            <person name="Ohkuma M."/>
            <person name="Phongsopitanun W."/>
            <person name="Tanasupawat S."/>
        </authorList>
    </citation>
    <scope>NUCLEOTIDE SEQUENCE [LARGE SCALE GENOMIC DNA]</scope>
    <source>
        <strain evidence="2 3">NBRC 110975</strain>
    </source>
</reference>
<dbReference type="Pfam" id="PF07963">
    <property type="entry name" value="N_methyl"/>
    <property type="match status" value="1"/>
</dbReference>
<dbReference type="EMBL" id="JAHKKG010000013">
    <property type="protein sequence ID" value="MBU2669055.1"/>
    <property type="molecule type" value="Genomic_DNA"/>
</dbReference>
<evidence type="ECO:0000313" key="3">
    <source>
        <dbReference type="Proteomes" id="UP001519654"/>
    </source>
</evidence>
<sequence>MARRGRRDDGFTMIEVLVSVSIISVVMLSLSSFFVISMRIIHQQGDRQAAIQAAGDAMERVRALQVSAMLTGRDKSSSLAQWNDPVTGVSGLLTDTMEFDESAPAGSGATAALPTTARSLRLSGIEYRQNWYIGSCTRNTDGSCSASGTGPAFYRVIVAVTWTDKYCRDDACSYVTSELIARNTEEPLFNPNDGS</sequence>
<protein>
    <submittedName>
        <fullName evidence="2">Prepilin-type N-terminal cleavage/methylation domain-containing protein</fullName>
    </submittedName>
</protein>
<evidence type="ECO:0000313" key="2">
    <source>
        <dbReference type="EMBL" id="MBU2669055.1"/>
    </source>
</evidence>
<keyword evidence="1" id="KW-1133">Transmembrane helix</keyword>
<name>A0ABS5Z040_9ACTN</name>
<dbReference type="NCBIfam" id="TIGR02532">
    <property type="entry name" value="IV_pilin_GFxxxE"/>
    <property type="match status" value="1"/>
</dbReference>